<evidence type="ECO:0000256" key="1">
    <source>
        <dbReference type="SAM" id="SignalP"/>
    </source>
</evidence>
<feature type="non-terminal residue" evidence="2">
    <location>
        <position position="80"/>
    </location>
</feature>
<dbReference type="AlphaFoldDB" id="A0A8J5IFH7"/>
<protein>
    <submittedName>
        <fullName evidence="2">Uncharacterized protein</fullName>
    </submittedName>
</protein>
<keyword evidence="1" id="KW-0732">Signal</keyword>
<accession>A0A8J5IFH7</accession>
<dbReference type="EMBL" id="JAENGY010003370">
    <property type="protein sequence ID" value="KAG6941890.1"/>
    <property type="molecule type" value="Genomic_DNA"/>
</dbReference>
<evidence type="ECO:0000313" key="3">
    <source>
        <dbReference type="Proteomes" id="UP000709295"/>
    </source>
</evidence>
<feature type="signal peptide" evidence="1">
    <location>
        <begin position="1"/>
        <end position="23"/>
    </location>
</feature>
<keyword evidence="3" id="KW-1185">Reference proteome</keyword>
<dbReference type="Proteomes" id="UP000709295">
    <property type="component" value="Unassembled WGS sequence"/>
</dbReference>
<sequence length="80" mass="8307">MPNLVRLTALLSWIFLVSILGHAQPFVDGPGYAVTSASEDAGVLTINLAVNTASTSTPYGTDLSALVVTVTKTDSDSVRV</sequence>
<reference evidence="2" key="1">
    <citation type="submission" date="2021-01" db="EMBL/GenBank/DDBJ databases">
        <title>Phytophthora aleatoria, a newly-described species from Pinus radiata is distinct from Phytophthora cactorum isolates based on comparative genomics.</title>
        <authorList>
            <person name="Mcdougal R."/>
            <person name="Panda P."/>
            <person name="Williams N."/>
            <person name="Studholme D.J."/>
        </authorList>
    </citation>
    <scope>NUCLEOTIDE SEQUENCE</scope>
    <source>
        <strain evidence="2">NZFS 4037</strain>
    </source>
</reference>
<comment type="caution">
    <text evidence="2">The sequence shown here is derived from an EMBL/GenBank/DDBJ whole genome shotgun (WGS) entry which is preliminary data.</text>
</comment>
<proteinExistence type="predicted"/>
<gene>
    <name evidence="2" type="ORF">JG688_00018423</name>
</gene>
<name>A0A8J5IFH7_9STRA</name>
<organism evidence="2 3">
    <name type="scientific">Phytophthora aleatoria</name>
    <dbReference type="NCBI Taxonomy" id="2496075"/>
    <lineage>
        <taxon>Eukaryota</taxon>
        <taxon>Sar</taxon>
        <taxon>Stramenopiles</taxon>
        <taxon>Oomycota</taxon>
        <taxon>Peronosporomycetes</taxon>
        <taxon>Peronosporales</taxon>
        <taxon>Peronosporaceae</taxon>
        <taxon>Phytophthora</taxon>
    </lineage>
</organism>
<evidence type="ECO:0000313" key="2">
    <source>
        <dbReference type="EMBL" id="KAG6941890.1"/>
    </source>
</evidence>
<feature type="chain" id="PRO_5035270111" evidence="1">
    <location>
        <begin position="24"/>
        <end position="80"/>
    </location>
</feature>